<evidence type="ECO:0000256" key="4">
    <source>
        <dbReference type="ARBA" id="ARBA00022989"/>
    </source>
</evidence>
<gene>
    <name evidence="7" type="ORF">LODBEIA_P21480</name>
</gene>
<evidence type="ECO:0000313" key="8">
    <source>
        <dbReference type="Proteomes" id="UP001497383"/>
    </source>
</evidence>
<evidence type="ECO:0000256" key="1">
    <source>
        <dbReference type="ARBA" id="ARBA00004141"/>
    </source>
</evidence>
<accession>A0ABP0ZJ63</accession>
<name>A0ABP0ZJ63_9ASCO</name>
<reference evidence="7 8" key="1">
    <citation type="submission" date="2024-03" db="EMBL/GenBank/DDBJ databases">
        <authorList>
            <person name="Brejova B."/>
        </authorList>
    </citation>
    <scope>NUCLEOTIDE SEQUENCE [LARGE SCALE GENOMIC DNA]</scope>
    <source>
        <strain evidence="7 8">CBS 14171</strain>
    </source>
</reference>
<evidence type="ECO:0008006" key="9">
    <source>
        <dbReference type="Google" id="ProtNLM"/>
    </source>
</evidence>
<dbReference type="Proteomes" id="UP001497383">
    <property type="component" value="Chromosome 3"/>
</dbReference>
<organism evidence="7 8">
    <name type="scientific">Lodderomyces beijingensis</name>
    <dbReference type="NCBI Taxonomy" id="1775926"/>
    <lineage>
        <taxon>Eukaryota</taxon>
        <taxon>Fungi</taxon>
        <taxon>Dikarya</taxon>
        <taxon>Ascomycota</taxon>
        <taxon>Saccharomycotina</taxon>
        <taxon>Pichiomycetes</taxon>
        <taxon>Debaryomycetaceae</taxon>
        <taxon>Candida/Lodderomyces clade</taxon>
        <taxon>Lodderomyces</taxon>
    </lineage>
</organism>
<protein>
    <recommendedName>
        <fullName evidence="9">Peroxisomal membrane protein PMP22</fullName>
    </recommendedName>
</protein>
<evidence type="ECO:0000256" key="6">
    <source>
        <dbReference type="RuleBase" id="RU363053"/>
    </source>
</evidence>
<feature type="transmembrane region" description="Helical" evidence="6">
    <location>
        <begin position="178"/>
        <end position="195"/>
    </location>
</feature>
<keyword evidence="3 6" id="KW-0812">Transmembrane</keyword>
<comment type="similarity">
    <text evidence="2 6">Belongs to the peroxisomal membrane protein PXMP2/4 family.</text>
</comment>
<evidence type="ECO:0000256" key="3">
    <source>
        <dbReference type="ARBA" id="ARBA00022692"/>
    </source>
</evidence>
<dbReference type="InterPro" id="IPR007248">
    <property type="entry name" value="Mpv17_PMP22"/>
</dbReference>
<evidence type="ECO:0000256" key="5">
    <source>
        <dbReference type="ARBA" id="ARBA00023136"/>
    </source>
</evidence>
<dbReference type="PANTHER" id="PTHR11266:SF93">
    <property type="entry name" value="INTEGRAL MEMBRANE PROTEIN 25D9-6"/>
    <property type="match status" value="1"/>
</dbReference>
<sequence length="210" mass="23758">MSFQELNAQYLAYLAQYPLATKSVTSGILNGLNETISSAITNEYKESRILGLKIKHVFSSKLVKMIIYGSLISTPISHKMYGVINKIFKGPLTPKQKILQILTSLFTVTPTLSACFVAWIGLINNYQPKSFSICEIGRIYTVIKTSLQKGYLPVLRSSMVTSFLALVVAQKFVKPELWVVFFNLIFFVLGTYQNTKLKKLQKKQRLEKSE</sequence>
<evidence type="ECO:0000256" key="2">
    <source>
        <dbReference type="ARBA" id="ARBA00006824"/>
    </source>
</evidence>
<keyword evidence="5 6" id="KW-0472">Membrane</keyword>
<dbReference type="RefSeq" id="XP_066829086.1">
    <property type="nucleotide sequence ID" value="XM_066972115.1"/>
</dbReference>
<dbReference type="GeneID" id="92207344"/>
<dbReference type="Pfam" id="PF04117">
    <property type="entry name" value="Mpv17_PMP22"/>
    <property type="match status" value="1"/>
</dbReference>
<keyword evidence="4 6" id="KW-1133">Transmembrane helix</keyword>
<dbReference type="PANTHER" id="PTHR11266">
    <property type="entry name" value="PEROXISOMAL MEMBRANE PROTEIN 2, PXMP2 MPV17"/>
    <property type="match status" value="1"/>
</dbReference>
<comment type="subcellular location">
    <subcellularLocation>
        <location evidence="1">Membrane</location>
        <topology evidence="1">Multi-pass membrane protein</topology>
    </subcellularLocation>
</comment>
<feature type="transmembrane region" description="Helical" evidence="6">
    <location>
        <begin position="98"/>
        <end position="122"/>
    </location>
</feature>
<proteinExistence type="inferred from homology"/>
<keyword evidence="8" id="KW-1185">Reference proteome</keyword>
<evidence type="ECO:0000313" key="7">
    <source>
        <dbReference type="EMBL" id="CAK9437770.1"/>
    </source>
</evidence>
<dbReference type="EMBL" id="OZ022407">
    <property type="protein sequence ID" value="CAK9437770.1"/>
    <property type="molecule type" value="Genomic_DNA"/>
</dbReference>